<accession>A0AAE0LP81</accession>
<dbReference type="EMBL" id="JAUEPN010000007">
    <property type="protein sequence ID" value="KAK3292428.1"/>
    <property type="molecule type" value="Genomic_DNA"/>
</dbReference>
<keyword evidence="3" id="KW-1185">Reference proteome</keyword>
<sequence>MDALAGLAWLHCAVTAEIRMPIYHTNFSDVARLSSGEMEEEKSDHGGGPDNIEMGGPRYADRKLRWTGCSGRMGKP</sequence>
<dbReference type="AlphaFoldDB" id="A0AAE0LP81"/>
<gene>
    <name evidence="2" type="ORF">B0H64DRAFT_406639</name>
</gene>
<dbReference type="Proteomes" id="UP001278766">
    <property type="component" value="Unassembled WGS sequence"/>
</dbReference>
<name>A0AAE0LP81_9PEZI</name>
<evidence type="ECO:0000313" key="2">
    <source>
        <dbReference type="EMBL" id="KAK3292428.1"/>
    </source>
</evidence>
<dbReference type="RefSeq" id="XP_062655942.1">
    <property type="nucleotide sequence ID" value="XM_062804517.1"/>
</dbReference>
<evidence type="ECO:0000313" key="3">
    <source>
        <dbReference type="Proteomes" id="UP001278766"/>
    </source>
</evidence>
<feature type="region of interest" description="Disordered" evidence="1">
    <location>
        <begin position="34"/>
        <end position="57"/>
    </location>
</feature>
<comment type="caution">
    <text evidence="2">The sequence shown here is derived from an EMBL/GenBank/DDBJ whole genome shotgun (WGS) entry which is preliminary data.</text>
</comment>
<reference evidence="2" key="1">
    <citation type="journal article" date="2023" name="Mol. Phylogenet. Evol.">
        <title>Genome-scale phylogeny and comparative genomics of the fungal order Sordariales.</title>
        <authorList>
            <person name="Hensen N."/>
            <person name="Bonometti L."/>
            <person name="Westerberg I."/>
            <person name="Brannstrom I.O."/>
            <person name="Guillou S."/>
            <person name="Cros-Aarteil S."/>
            <person name="Calhoun S."/>
            <person name="Haridas S."/>
            <person name="Kuo A."/>
            <person name="Mondo S."/>
            <person name="Pangilinan J."/>
            <person name="Riley R."/>
            <person name="LaButti K."/>
            <person name="Andreopoulos B."/>
            <person name="Lipzen A."/>
            <person name="Chen C."/>
            <person name="Yan M."/>
            <person name="Daum C."/>
            <person name="Ng V."/>
            <person name="Clum A."/>
            <person name="Steindorff A."/>
            <person name="Ohm R.A."/>
            <person name="Martin F."/>
            <person name="Silar P."/>
            <person name="Natvig D.O."/>
            <person name="Lalanne C."/>
            <person name="Gautier V."/>
            <person name="Ament-Velasquez S.L."/>
            <person name="Kruys A."/>
            <person name="Hutchinson M.I."/>
            <person name="Powell A.J."/>
            <person name="Barry K."/>
            <person name="Miller A.N."/>
            <person name="Grigoriev I.V."/>
            <person name="Debuchy R."/>
            <person name="Gladieux P."/>
            <person name="Hiltunen Thoren M."/>
            <person name="Johannesson H."/>
        </authorList>
    </citation>
    <scope>NUCLEOTIDE SEQUENCE</scope>
    <source>
        <strain evidence="2">CBS 168.71</strain>
    </source>
</reference>
<protein>
    <submittedName>
        <fullName evidence="2">Uncharacterized protein</fullName>
    </submittedName>
</protein>
<organism evidence="2 3">
    <name type="scientific">Chaetomium fimeti</name>
    <dbReference type="NCBI Taxonomy" id="1854472"/>
    <lineage>
        <taxon>Eukaryota</taxon>
        <taxon>Fungi</taxon>
        <taxon>Dikarya</taxon>
        <taxon>Ascomycota</taxon>
        <taxon>Pezizomycotina</taxon>
        <taxon>Sordariomycetes</taxon>
        <taxon>Sordariomycetidae</taxon>
        <taxon>Sordariales</taxon>
        <taxon>Chaetomiaceae</taxon>
        <taxon>Chaetomium</taxon>
    </lineage>
</organism>
<evidence type="ECO:0000256" key="1">
    <source>
        <dbReference type="SAM" id="MobiDB-lite"/>
    </source>
</evidence>
<dbReference type="GeneID" id="87841465"/>
<reference evidence="2" key="2">
    <citation type="submission" date="2023-06" db="EMBL/GenBank/DDBJ databases">
        <authorList>
            <consortium name="Lawrence Berkeley National Laboratory"/>
            <person name="Haridas S."/>
            <person name="Hensen N."/>
            <person name="Bonometti L."/>
            <person name="Westerberg I."/>
            <person name="Brannstrom I.O."/>
            <person name="Guillou S."/>
            <person name="Cros-Aarteil S."/>
            <person name="Calhoun S."/>
            <person name="Kuo A."/>
            <person name="Mondo S."/>
            <person name="Pangilinan J."/>
            <person name="Riley R."/>
            <person name="Labutti K."/>
            <person name="Andreopoulos B."/>
            <person name="Lipzen A."/>
            <person name="Chen C."/>
            <person name="Yanf M."/>
            <person name="Daum C."/>
            <person name="Ng V."/>
            <person name="Clum A."/>
            <person name="Steindorff A."/>
            <person name="Ohm R."/>
            <person name="Martin F."/>
            <person name="Silar P."/>
            <person name="Natvig D."/>
            <person name="Lalanne C."/>
            <person name="Gautier V."/>
            <person name="Ament-Velasquez S.L."/>
            <person name="Kruys A."/>
            <person name="Hutchinson M.I."/>
            <person name="Powell A.J."/>
            <person name="Barry K."/>
            <person name="Miller A.N."/>
            <person name="Grigoriev I.V."/>
            <person name="Debuchy R."/>
            <person name="Gladieux P."/>
            <person name="Thoren M.H."/>
            <person name="Johannesson H."/>
        </authorList>
    </citation>
    <scope>NUCLEOTIDE SEQUENCE</scope>
    <source>
        <strain evidence="2">CBS 168.71</strain>
    </source>
</reference>
<proteinExistence type="predicted"/>